<comment type="caution">
    <text evidence="2">The sequence shown here is derived from an EMBL/GenBank/DDBJ whole genome shotgun (WGS) entry which is preliminary data.</text>
</comment>
<proteinExistence type="predicted"/>
<keyword evidence="3" id="KW-1185">Reference proteome</keyword>
<protein>
    <submittedName>
        <fullName evidence="2">Uncharacterized protein</fullName>
    </submittedName>
</protein>
<name>A0A368TRH1_9GAMM</name>
<accession>A0A368TRH1</accession>
<evidence type="ECO:0000256" key="1">
    <source>
        <dbReference type="SAM" id="MobiDB-lite"/>
    </source>
</evidence>
<dbReference type="Proteomes" id="UP000252405">
    <property type="component" value="Unassembled WGS sequence"/>
</dbReference>
<gene>
    <name evidence="2" type="ORF">DU505_18250</name>
</gene>
<feature type="region of interest" description="Disordered" evidence="1">
    <location>
        <begin position="1120"/>
        <end position="1146"/>
    </location>
</feature>
<dbReference type="AlphaFoldDB" id="A0A368TRH1"/>
<evidence type="ECO:0000313" key="3">
    <source>
        <dbReference type="Proteomes" id="UP000252405"/>
    </source>
</evidence>
<dbReference type="OrthoDB" id="6126320at2"/>
<sequence length="1146" mass="124331">MSQNSDRTPSPRRLRVRLLVWLLPSLLLLVLLTQLGTNILLNTAAAQSWIDRRLPHVTVTWSAGWSLWPGQLNLQNLTIEVHATELPLYLAVDEAEVRVATSGLVVRRLTLHQLDAHGIRLLRMGPHRLQGEGELRATGLELAAPRVGAESFRLALEAGSLWRDDTLLADDLTLDAALSVVPFDPAPGLDRQILSQVSGRLSLAGRADAWVVFNPYLRATPWLTLDGSGGLTAELSLHDGLLEAGSHVTLESPDLAVELVEAALVGSERGSGTRQRLSGRGQASLEVRAGETTSQPYLDVTLEDVAMHTLEPAEGGPLLTSRLFAISARLESADLSSPPAPPDSARMTWQEAEVPDVSRLSRHLPPGLPLTLHAGTARLDAWLDYREGRLEGQAELSGNDIAMTLMAQSLVGELALGMNLAELDPAASRLDLSGSRLTVAATQTGTANPMVTELTFPQARFTVQEPLTQSHAHKGPTLLDGELTVVGQVSHLAFLDAFLEDAFDGRGMALNGAGRLFADIRFREGRPVAGGRVTVAASSLETRFLDFHAQGQGSLVARLLDASEGPAAELQLRLEQARLTRGEGTSPMLVAPLLNLTAAIDTLTREHVSGNITLRLAWPEAVVPDVAVLGRHFPDSSPLRLLGGSATSRGELTFDASGVRGQVALNGQALQTSLLDTEVQGALSLELPLRHASLDGAVLDLSGSRFTLEMEGGDEEERMTTRLLARQARFTQPFGDNGQTPRTRLVLDGSVDRLGFLDRLLPRTHGVTLRGAGQLQADLDLVGHEPQPGSRVRVDADRLAATFLDYGVNGNGWLEALVEGNPAAPSARLVLNLPRVSLGRRGATTDYLSGRHFRLETTLPRFTIDPDTIPVDALTTRIELPIAEVADIAIYDDYLPRGAGLSLLGGSASLTADLRLEGLHARGDMTLRAFNTDLRIGEQQLRGDLSLDARLREGNLETLTFDAAGTRLRLDNVSREGAEGRRERGWWAQLDLERGRLTWQQPLSLSARLGLTMRDTGLLANLMLSRTSEQPRLARLLTVSAVSGHADVELTNNRLHLSDLRLTGRNLEMLADLRLAEDTMQGELYARFGALRLGLALENGGRDLQLFRPRRWYRSVEEARSEADVRQPLQPGWQQEIEGVTASDPR</sequence>
<dbReference type="RefSeq" id="WP_114480422.1">
    <property type="nucleotide sequence ID" value="NZ_QPII01000017.1"/>
</dbReference>
<organism evidence="2 3">
    <name type="scientific">Billgrantia montanilacus</name>
    <dbReference type="NCBI Taxonomy" id="2282305"/>
    <lineage>
        <taxon>Bacteria</taxon>
        <taxon>Pseudomonadati</taxon>
        <taxon>Pseudomonadota</taxon>
        <taxon>Gammaproteobacteria</taxon>
        <taxon>Oceanospirillales</taxon>
        <taxon>Halomonadaceae</taxon>
        <taxon>Billgrantia</taxon>
    </lineage>
</organism>
<dbReference type="EMBL" id="QPII01000017">
    <property type="protein sequence ID" value="RCV87208.1"/>
    <property type="molecule type" value="Genomic_DNA"/>
</dbReference>
<evidence type="ECO:0000313" key="2">
    <source>
        <dbReference type="EMBL" id="RCV87208.1"/>
    </source>
</evidence>
<reference evidence="2 3" key="1">
    <citation type="submission" date="2018-07" db="EMBL/GenBank/DDBJ databases">
        <title>Halomonas montanilacus sp. nov., isolated from Lake Pengyan on Tibetan Plateau.</title>
        <authorList>
            <person name="Lu H."/>
            <person name="Xing P."/>
            <person name="Wu Q."/>
        </authorList>
    </citation>
    <scope>NUCLEOTIDE SEQUENCE [LARGE SCALE GENOMIC DNA]</scope>
    <source>
        <strain evidence="2 3">PYC7W</strain>
    </source>
</reference>